<name>A0A6J4TLH5_9ACTN</name>
<protein>
    <submittedName>
        <fullName evidence="1">Uncharacterized protein</fullName>
    </submittedName>
</protein>
<dbReference type="EMBL" id="CADCWC010000107">
    <property type="protein sequence ID" value="CAA9526535.1"/>
    <property type="molecule type" value="Genomic_DNA"/>
</dbReference>
<accession>A0A6J4TLH5</accession>
<organism evidence="1">
    <name type="scientific">uncultured Thermoleophilia bacterium</name>
    <dbReference type="NCBI Taxonomy" id="1497501"/>
    <lineage>
        <taxon>Bacteria</taxon>
        <taxon>Bacillati</taxon>
        <taxon>Actinomycetota</taxon>
        <taxon>Thermoleophilia</taxon>
        <taxon>environmental samples</taxon>
    </lineage>
</organism>
<reference evidence="1" key="1">
    <citation type="submission" date="2020-02" db="EMBL/GenBank/DDBJ databases">
        <authorList>
            <person name="Meier V. D."/>
        </authorList>
    </citation>
    <scope>NUCLEOTIDE SEQUENCE</scope>
    <source>
        <strain evidence="1">AVDCRST_MAG79</strain>
    </source>
</reference>
<gene>
    <name evidence="1" type="ORF">AVDCRST_MAG79-556</name>
</gene>
<sequence>LYLPVTIPLVLAAVTTSLAALDGDPTSRPLGFLILSDTVFLLLAWGTYEHLVGE</sequence>
<feature type="non-terminal residue" evidence="1">
    <location>
        <position position="1"/>
    </location>
</feature>
<proteinExistence type="predicted"/>
<evidence type="ECO:0000313" key="1">
    <source>
        <dbReference type="EMBL" id="CAA9526535.1"/>
    </source>
</evidence>
<dbReference type="AlphaFoldDB" id="A0A6J4TLH5"/>